<dbReference type="WBParaSite" id="maker-uti_cns_0003100-snap-gene-0.3-mRNA-1">
    <property type="protein sequence ID" value="maker-uti_cns_0003100-snap-gene-0.3-mRNA-1"/>
    <property type="gene ID" value="maker-uti_cns_0003100-snap-gene-0.3"/>
</dbReference>
<evidence type="ECO:0000313" key="2">
    <source>
        <dbReference type="WBParaSite" id="maker-uti_cns_0003100-snap-gene-0.3-mRNA-1"/>
    </source>
</evidence>
<protein>
    <submittedName>
        <fullName evidence="2">Transposase</fullName>
    </submittedName>
</protein>
<sequence length="107" mass="12281">MNEEFAGSDGKVHTLLDFPRTTTSKYIRAYACARYGQEYVQSHIFGEYSGASKRQMATKEVIDELRRVLFKVFRVSRDQATAAWTSVKDSLNRMGPEEAHRKRKADS</sequence>
<accession>A0A1I8GTI9</accession>
<dbReference type="Proteomes" id="UP000095280">
    <property type="component" value="Unplaced"/>
</dbReference>
<name>A0A1I8GTI9_9PLAT</name>
<reference evidence="2" key="1">
    <citation type="submission" date="2016-11" db="UniProtKB">
        <authorList>
            <consortium name="WormBaseParasite"/>
        </authorList>
    </citation>
    <scope>IDENTIFICATION</scope>
</reference>
<evidence type="ECO:0000313" key="1">
    <source>
        <dbReference type="Proteomes" id="UP000095280"/>
    </source>
</evidence>
<proteinExistence type="predicted"/>
<keyword evidence="1" id="KW-1185">Reference proteome</keyword>
<dbReference type="AlphaFoldDB" id="A0A1I8GTI9"/>
<organism evidence="1 2">
    <name type="scientific">Macrostomum lignano</name>
    <dbReference type="NCBI Taxonomy" id="282301"/>
    <lineage>
        <taxon>Eukaryota</taxon>
        <taxon>Metazoa</taxon>
        <taxon>Spiralia</taxon>
        <taxon>Lophotrochozoa</taxon>
        <taxon>Platyhelminthes</taxon>
        <taxon>Rhabditophora</taxon>
        <taxon>Macrostomorpha</taxon>
        <taxon>Macrostomida</taxon>
        <taxon>Macrostomidae</taxon>
        <taxon>Macrostomum</taxon>
    </lineage>
</organism>